<dbReference type="GO" id="GO:0005576">
    <property type="term" value="C:extracellular region"/>
    <property type="evidence" value="ECO:0007669"/>
    <property type="project" value="TreeGrafter"/>
</dbReference>
<proteinExistence type="predicted"/>
<reference evidence="3" key="1">
    <citation type="submission" date="2021-01" db="UniProtKB">
        <authorList>
            <consortium name="EnsemblMetazoa"/>
        </authorList>
    </citation>
    <scope>IDENTIFICATION</scope>
</reference>
<dbReference type="GO" id="GO:0034663">
    <property type="term" value="C:endoplasmic reticulum chaperone complex"/>
    <property type="evidence" value="ECO:0007669"/>
    <property type="project" value="TreeGrafter"/>
</dbReference>
<dbReference type="PANTHER" id="PTHR15881:SF2">
    <property type="entry name" value="MARGINAL ZONE B- AND B1-CELL-SPECIFIC PROTEIN"/>
    <property type="match status" value="1"/>
</dbReference>
<dbReference type="EnsemblMetazoa" id="CLYHEMT024333.1">
    <property type="protein sequence ID" value="CLYHEMP024333.1"/>
    <property type="gene ID" value="CLYHEMG024333"/>
</dbReference>
<dbReference type="OrthoDB" id="448621at2759"/>
<dbReference type="InterPro" id="IPR021852">
    <property type="entry name" value="DUF3456"/>
</dbReference>
<evidence type="ECO:0000313" key="3">
    <source>
        <dbReference type="EnsemblMetazoa" id="CLYHEMP024333.1"/>
    </source>
</evidence>
<name>A0A7M5XJC9_9CNID</name>
<feature type="signal peptide" evidence="1">
    <location>
        <begin position="1"/>
        <end position="19"/>
    </location>
</feature>
<feature type="domain" description="DUF3456" evidence="2">
    <location>
        <begin position="90"/>
        <end position="189"/>
    </location>
</feature>
<dbReference type="Pfam" id="PF11938">
    <property type="entry name" value="DUF3456"/>
    <property type="match status" value="1"/>
</dbReference>
<keyword evidence="4" id="KW-1185">Reference proteome</keyword>
<dbReference type="RefSeq" id="XP_066933427.1">
    <property type="nucleotide sequence ID" value="XM_067077326.1"/>
</dbReference>
<dbReference type="Proteomes" id="UP000594262">
    <property type="component" value="Unplaced"/>
</dbReference>
<dbReference type="PANTHER" id="PTHR15881">
    <property type="entry name" value="MARGINAL ZONE B- AND B1-CELL-SPECIFIC PROTEIN"/>
    <property type="match status" value="1"/>
</dbReference>
<dbReference type="AlphaFoldDB" id="A0A7M5XJC9"/>
<keyword evidence="1" id="KW-0732">Signal</keyword>
<feature type="chain" id="PRO_5029462135" description="DUF3456 domain-containing protein" evidence="1">
    <location>
        <begin position="20"/>
        <end position="207"/>
    </location>
</feature>
<protein>
    <recommendedName>
        <fullName evidence="2">DUF3456 domain-containing protein</fullName>
    </recommendedName>
</protein>
<evidence type="ECO:0000256" key="1">
    <source>
        <dbReference type="SAM" id="SignalP"/>
    </source>
</evidence>
<evidence type="ECO:0000259" key="2">
    <source>
        <dbReference type="Pfam" id="PF11938"/>
    </source>
</evidence>
<organism evidence="3 4">
    <name type="scientific">Clytia hemisphaerica</name>
    <dbReference type="NCBI Taxonomy" id="252671"/>
    <lineage>
        <taxon>Eukaryota</taxon>
        <taxon>Metazoa</taxon>
        <taxon>Cnidaria</taxon>
        <taxon>Hydrozoa</taxon>
        <taxon>Hydroidolina</taxon>
        <taxon>Leptothecata</taxon>
        <taxon>Obeliida</taxon>
        <taxon>Clytiidae</taxon>
        <taxon>Clytia</taxon>
    </lineage>
</organism>
<dbReference type="InterPro" id="IPR052682">
    <property type="entry name" value="MZB1"/>
</dbReference>
<evidence type="ECO:0000313" key="4">
    <source>
        <dbReference type="Proteomes" id="UP000594262"/>
    </source>
</evidence>
<accession>A0A7M5XJC9</accession>
<dbReference type="GeneID" id="136821100"/>
<sequence length="207" mass="23379">MVKIVVILFALLCSHCIWAADGDDQETVDRIPANNDHLPPNVDPSSRISFESPKMSDEEQFSAHLPDSFKCDACTAIAFQMDKQLTHAEKSDKPMKESEYLDVFDKVCGHETYKSYGLKSLNGVNRISGEGLEANEHPGMMYGGGKWPTRLSSKCFELIGEHGEDEIYDAFRSTDDFHTFLCKELTTDCKKMKKKNKKKKKGKKSEL</sequence>